<dbReference type="EMBL" id="CVQH01000348">
    <property type="protein sequence ID" value="CRJ85045.1"/>
    <property type="molecule type" value="Genomic_DNA"/>
</dbReference>
<reference evidence="2 3" key="1">
    <citation type="submission" date="2015-05" db="EMBL/GenBank/DDBJ databases">
        <authorList>
            <person name="Wang D.B."/>
            <person name="Wang M."/>
        </authorList>
    </citation>
    <scope>NUCLEOTIDE SEQUENCE [LARGE SCALE GENOMIC DNA]</scope>
    <source>
        <strain evidence="2">VL1</strain>
    </source>
</reference>
<dbReference type="Proteomes" id="UP000044602">
    <property type="component" value="Unassembled WGS sequence"/>
</dbReference>
<gene>
    <name evidence="2" type="ORF">BN1708_016997</name>
</gene>
<accession>A0A0G4KE45</accession>
<name>A0A0G4KE45_VERLO</name>
<evidence type="ECO:0000313" key="3">
    <source>
        <dbReference type="Proteomes" id="UP000044602"/>
    </source>
</evidence>
<feature type="region of interest" description="Disordered" evidence="1">
    <location>
        <begin position="1"/>
        <end position="53"/>
    </location>
</feature>
<feature type="compositionally biased region" description="Low complexity" evidence="1">
    <location>
        <begin position="10"/>
        <end position="41"/>
    </location>
</feature>
<keyword evidence="3" id="KW-1185">Reference proteome</keyword>
<proteinExistence type="predicted"/>
<evidence type="ECO:0000256" key="1">
    <source>
        <dbReference type="SAM" id="MobiDB-lite"/>
    </source>
</evidence>
<protein>
    <submittedName>
        <fullName evidence="2">Uncharacterized protein</fullName>
    </submittedName>
</protein>
<evidence type="ECO:0000313" key="2">
    <source>
        <dbReference type="EMBL" id="CRJ85045.1"/>
    </source>
</evidence>
<dbReference type="AlphaFoldDB" id="A0A0G4KE45"/>
<sequence length="53" mass="5693">MPCRPSTFPGTPRSSRASARTRCATTRAPSRASRACSSGRTRWPRAASGWGAR</sequence>
<organism evidence="2 3">
    <name type="scientific">Verticillium longisporum</name>
    <name type="common">Verticillium dahliae var. longisporum</name>
    <dbReference type="NCBI Taxonomy" id="100787"/>
    <lineage>
        <taxon>Eukaryota</taxon>
        <taxon>Fungi</taxon>
        <taxon>Dikarya</taxon>
        <taxon>Ascomycota</taxon>
        <taxon>Pezizomycotina</taxon>
        <taxon>Sordariomycetes</taxon>
        <taxon>Hypocreomycetidae</taxon>
        <taxon>Glomerellales</taxon>
        <taxon>Plectosphaerellaceae</taxon>
        <taxon>Verticillium</taxon>
    </lineage>
</organism>